<dbReference type="Proteomes" id="UP000403266">
    <property type="component" value="Unassembled WGS sequence"/>
</dbReference>
<organism evidence="1 2">
    <name type="scientific">Microvirga tunisiensis</name>
    <dbReference type="NCBI Taxonomy" id="2108360"/>
    <lineage>
        <taxon>Bacteria</taxon>
        <taxon>Pseudomonadati</taxon>
        <taxon>Pseudomonadota</taxon>
        <taxon>Alphaproteobacteria</taxon>
        <taxon>Hyphomicrobiales</taxon>
        <taxon>Methylobacteriaceae</taxon>
        <taxon>Microvirga</taxon>
    </lineage>
</organism>
<protein>
    <recommendedName>
        <fullName evidence="3">Anti-sigma factor NepR domain-containing protein</fullName>
    </recommendedName>
</protein>
<dbReference type="EMBL" id="VOSK01000132">
    <property type="protein sequence ID" value="MPR28237.1"/>
    <property type="molecule type" value="Genomic_DNA"/>
</dbReference>
<evidence type="ECO:0000313" key="1">
    <source>
        <dbReference type="EMBL" id="MPR28237.1"/>
    </source>
</evidence>
<sequence length="64" mass="7378">MPADAPRNPRRWVQVRPPDLAALMMARAMAEMFRDEPDSPLPEPLAALLRQMERWRKEQGKHGG</sequence>
<comment type="caution">
    <text evidence="1">The sequence shown here is derived from an EMBL/GenBank/DDBJ whole genome shotgun (WGS) entry which is preliminary data.</text>
</comment>
<evidence type="ECO:0000313" key="2">
    <source>
        <dbReference type="Proteomes" id="UP000403266"/>
    </source>
</evidence>
<dbReference type="AlphaFoldDB" id="A0A5N7MMK8"/>
<gene>
    <name evidence="1" type="ORF">FS320_24515</name>
</gene>
<dbReference type="RefSeq" id="WP_152714537.1">
    <property type="nucleotide sequence ID" value="NZ_VOSJ01000133.1"/>
</dbReference>
<reference evidence="1 2" key="1">
    <citation type="journal article" date="2019" name="Syst. Appl. Microbiol.">
        <title>Microvirga tunisiensis sp. nov., a root nodule symbiotic bacterium isolated from Lupinus micranthus and L. luteus grown in Northern Tunisia.</title>
        <authorList>
            <person name="Msaddak A."/>
            <person name="Rejili M."/>
            <person name="Duran D."/>
            <person name="Mars M."/>
            <person name="Palacios J.M."/>
            <person name="Ruiz-Argueso T."/>
            <person name="Rey L."/>
            <person name="Imperial J."/>
        </authorList>
    </citation>
    <scope>NUCLEOTIDE SEQUENCE [LARGE SCALE GENOMIC DNA]</scope>
    <source>
        <strain evidence="1 2">Lmie10</strain>
    </source>
</reference>
<accession>A0A5N7MMK8</accession>
<keyword evidence="2" id="KW-1185">Reference proteome</keyword>
<name>A0A5N7MMK8_9HYPH</name>
<proteinExistence type="predicted"/>
<evidence type="ECO:0008006" key="3">
    <source>
        <dbReference type="Google" id="ProtNLM"/>
    </source>
</evidence>